<keyword evidence="5" id="KW-1185">Reference proteome</keyword>
<keyword evidence="1" id="KW-0133">Cell shape</keyword>
<evidence type="ECO:0000313" key="5">
    <source>
        <dbReference type="Proteomes" id="UP001142325"/>
    </source>
</evidence>
<dbReference type="GO" id="GO:0071555">
    <property type="term" value="P:cell wall organization"/>
    <property type="evidence" value="ECO:0007669"/>
    <property type="project" value="UniProtKB-KW"/>
</dbReference>
<keyword evidence="1" id="KW-0479">Metal-binding</keyword>
<dbReference type="InterPro" id="IPR043703">
    <property type="entry name" value="Lipid_II_synth_MurT"/>
</dbReference>
<dbReference type="InterPro" id="IPR013221">
    <property type="entry name" value="Mur_ligase_cen"/>
</dbReference>
<dbReference type="GO" id="GO:0140282">
    <property type="term" value="F:carbon-nitrogen ligase activity on lipid II"/>
    <property type="evidence" value="ECO:0007669"/>
    <property type="project" value="UniProtKB-UniRule"/>
</dbReference>
<dbReference type="PANTHER" id="PTHR23135:SF7">
    <property type="entry name" value="LIPID II ISOGLUTAMINYL SYNTHASE (GLUTAMINE-HYDROLYZING) SUBUNIT MURT"/>
    <property type="match status" value="1"/>
</dbReference>
<feature type="domain" description="Lipid II isoglutaminyl synthase (glutamine-hydrolyzing) subunit MurT C-terminal" evidence="3">
    <location>
        <begin position="339"/>
        <end position="406"/>
    </location>
</feature>
<dbReference type="Pfam" id="PF08245">
    <property type="entry name" value="Mur_ligase_M"/>
    <property type="match status" value="1"/>
</dbReference>
<evidence type="ECO:0000256" key="1">
    <source>
        <dbReference type="HAMAP-Rule" id="MF_02214"/>
    </source>
</evidence>
<dbReference type="HAMAP" id="MF_02214">
    <property type="entry name" value="Lipid_II_synth_MurT"/>
    <property type="match status" value="1"/>
</dbReference>
<reference evidence="4" key="2">
    <citation type="submission" date="2023-01" db="EMBL/GenBank/DDBJ databases">
        <authorList>
            <person name="Sun Q."/>
            <person name="Evtushenko L."/>
        </authorList>
    </citation>
    <scope>NUCLEOTIDE SEQUENCE</scope>
    <source>
        <strain evidence="4">VKM Ac-1958</strain>
    </source>
</reference>
<feature type="domain" description="Mur ligase central" evidence="2">
    <location>
        <begin position="69"/>
        <end position="237"/>
    </location>
</feature>
<dbReference type="GO" id="GO:0046872">
    <property type="term" value="F:metal ion binding"/>
    <property type="evidence" value="ECO:0007669"/>
    <property type="project" value="UniProtKB-KW"/>
</dbReference>
<accession>A0A9W6HTA3</accession>
<keyword evidence="1" id="KW-0067">ATP-binding</keyword>
<keyword evidence="1" id="KW-0961">Cell wall biogenesis/degradation</keyword>
<comment type="caution">
    <text evidence="1">Lacks conserved residue(s) required for the propagation of feature annotation.</text>
</comment>
<reference evidence="4" key="1">
    <citation type="journal article" date="2014" name="Int. J. Syst. Evol. Microbiol.">
        <title>Complete genome sequence of Corynebacterium casei LMG S-19264T (=DSM 44701T), isolated from a smear-ripened cheese.</title>
        <authorList>
            <consortium name="US DOE Joint Genome Institute (JGI-PGF)"/>
            <person name="Walter F."/>
            <person name="Albersmeier A."/>
            <person name="Kalinowski J."/>
            <person name="Ruckert C."/>
        </authorList>
    </citation>
    <scope>NUCLEOTIDE SEQUENCE</scope>
    <source>
        <strain evidence="4">VKM Ac-1958</strain>
    </source>
</reference>
<dbReference type="EC" id="6.3.5.13" evidence="1"/>
<keyword evidence="1" id="KW-0547">Nucleotide-binding</keyword>
<dbReference type="EMBL" id="BSET01000002">
    <property type="protein sequence ID" value="GLK02502.1"/>
    <property type="molecule type" value="Genomic_DNA"/>
</dbReference>
<dbReference type="InterPro" id="IPR013564">
    <property type="entry name" value="MurT_C"/>
</dbReference>
<comment type="function">
    <text evidence="1">The lipid II isoglutaminyl synthase complex catalyzes the formation of alpha-D-isoglutamine in the cell wall lipid II stem peptide. The MurT subunit catalyzes the ATP-dependent amidation of D-glutamate residue of lipid II, converting it to an isoglutamine residue.</text>
</comment>
<keyword evidence="1 4" id="KW-0436">Ligase</keyword>
<sequence length="441" mass="47104">MSDLSRTPRARQAGIRYVFPVLAGKLARFATRLRGGGSAFPGYLTNKLSPTLLPTLAGQFPRGVVFVLGSNGKTTTTHMVSEVLRAHGLTVFTNPTGANLPQGVTSALLADATITGRVRADVAVLEVDEGYAADLADLLSPSVILSLNVQVDQLYRFYETERVADMMLDASTRASEHVVINRDDPYLSKIDVSAMRGEVSFFGVGADIVAASAHGLANATDTRSGDAGAIAHAAFAEVTEVNGREITVDVAGTPVALTLPAKGLHYAADAAAALTVAARVMGADFDPQASARGFAQMAPAYGRGEVIPLRHDPAGEQVEFVMFKNAPSLQMNLDAQDAAPERLLMAIDEGTPDVSWLYDVDLDVLDHVDVVTGEKAYQLALRLEHAGVPIGLVEPDMEKAVAHMRSLPETRAGRQTWFVNYELMMIGRKILGHGDQEVARR</sequence>
<dbReference type="Proteomes" id="UP001142325">
    <property type="component" value="Unassembled WGS sequence"/>
</dbReference>
<comment type="subunit">
    <text evidence="1">Forms a heterodimer with GatD.</text>
</comment>
<comment type="similarity">
    <text evidence="1">Belongs to the MurCDEF family. MurT subfamily.</text>
</comment>
<dbReference type="SUPFAM" id="SSF53623">
    <property type="entry name" value="MurD-like peptide ligases, catalytic domain"/>
    <property type="match status" value="1"/>
</dbReference>
<dbReference type="RefSeq" id="WP_204937362.1">
    <property type="nucleotide sequence ID" value="NZ_BAAAUM010000002.1"/>
</dbReference>
<dbReference type="GO" id="GO:0009252">
    <property type="term" value="P:peptidoglycan biosynthetic process"/>
    <property type="evidence" value="ECO:0007669"/>
    <property type="project" value="UniProtKB-UniRule"/>
</dbReference>
<organism evidence="4 5">
    <name type="scientific">Microbacterium keratanolyticum</name>
    <dbReference type="NCBI Taxonomy" id="67574"/>
    <lineage>
        <taxon>Bacteria</taxon>
        <taxon>Bacillati</taxon>
        <taxon>Actinomycetota</taxon>
        <taxon>Actinomycetes</taxon>
        <taxon>Micrococcales</taxon>
        <taxon>Microbacteriaceae</taxon>
        <taxon>Microbacterium</taxon>
    </lineage>
</organism>
<dbReference type="GO" id="GO:0016881">
    <property type="term" value="F:acid-amino acid ligase activity"/>
    <property type="evidence" value="ECO:0007669"/>
    <property type="project" value="InterPro"/>
</dbReference>
<keyword evidence="1" id="KW-0573">Peptidoglycan synthesis</keyword>
<comment type="pathway">
    <text evidence="1">Cell wall biogenesis; peptidoglycan biosynthesis.</text>
</comment>
<comment type="catalytic activity">
    <reaction evidence="1">
        <text>beta-D-GlcNAc-(1-&gt;4)-Mur2Ac(oyl-L-Ala-gamma-D-Glu-L-Lys-D-Ala-D-Ala)-di-trans,octa-cis-undecaprenyl diphosphate + L-glutamine + ATP + H2O = beta-D-GlcNAc-(1-&gt;4)-Mur2Ac(oyl-L-Ala-D-isoglutaminyl-L-Lys-D-Ala-D-Ala)-di-trans,octa-cis-undecaprenyl diphosphate + L-glutamate + ADP + phosphate + H(+)</text>
        <dbReference type="Rhea" id="RHEA:57928"/>
        <dbReference type="ChEBI" id="CHEBI:15377"/>
        <dbReference type="ChEBI" id="CHEBI:15378"/>
        <dbReference type="ChEBI" id="CHEBI:29985"/>
        <dbReference type="ChEBI" id="CHEBI:30616"/>
        <dbReference type="ChEBI" id="CHEBI:43474"/>
        <dbReference type="ChEBI" id="CHEBI:58359"/>
        <dbReference type="ChEBI" id="CHEBI:60033"/>
        <dbReference type="ChEBI" id="CHEBI:62233"/>
        <dbReference type="ChEBI" id="CHEBI:456216"/>
        <dbReference type="EC" id="6.3.5.13"/>
    </reaction>
</comment>
<gene>
    <name evidence="1" type="primary">murT</name>
    <name evidence="4" type="ORF">GCM10017596_22170</name>
</gene>
<evidence type="ECO:0000259" key="3">
    <source>
        <dbReference type="Pfam" id="PF08353"/>
    </source>
</evidence>
<dbReference type="InterPro" id="IPR036565">
    <property type="entry name" value="Mur-like_cat_sf"/>
</dbReference>
<evidence type="ECO:0000313" key="4">
    <source>
        <dbReference type="EMBL" id="GLK02502.1"/>
    </source>
</evidence>
<name>A0A9W6HTA3_9MICO</name>
<dbReference type="Gene3D" id="3.40.1190.10">
    <property type="entry name" value="Mur-like, catalytic domain"/>
    <property type="match status" value="1"/>
</dbReference>
<dbReference type="GO" id="GO:0008360">
    <property type="term" value="P:regulation of cell shape"/>
    <property type="evidence" value="ECO:0007669"/>
    <property type="project" value="UniProtKB-KW"/>
</dbReference>
<comment type="caution">
    <text evidence="4">The sequence shown here is derived from an EMBL/GenBank/DDBJ whole genome shotgun (WGS) entry which is preliminary data.</text>
</comment>
<proteinExistence type="inferred from homology"/>
<dbReference type="PANTHER" id="PTHR23135">
    <property type="entry name" value="MUR LIGASE FAMILY MEMBER"/>
    <property type="match status" value="1"/>
</dbReference>
<dbReference type="AlphaFoldDB" id="A0A9W6HTA3"/>
<protein>
    <recommendedName>
        <fullName evidence="1">Lipid II isoglutaminyl synthase (glutamine-hydrolyzing) subunit MurT</fullName>
        <ecNumber evidence="1">6.3.5.13</ecNumber>
    </recommendedName>
</protein>
<dbReference type="GO" id="GO:0005524">
    <property type="term" value="F:ATP binding"/>
    <property type="evidence" value="ECO:0007669"/>
    <property type="project" value="UniProtKB-UniRule"/>
</dbReference>
<comment type="catalytic activity">
    <reaction evidence="1">
        <text>beta-D-GlcNAc-(1-&gt;4)-Mur2Ac(oyl-L-Ala-gamma-D-O-P-Glu-L-Lys-D-Ala-D-Ala)-di-trans,octa-cis-undecaprenyl diphosphate + NH4(+) = beta-D-GlcNAc-(1-&gt;4)-Mur2Ac(oyl-L-Ala-D-isoglutaminyl-L-Lys-D-Ala-D-Ala)-di-trans,octa-cis-undecaprenyl diphosphate + phosphate + H(+)</text>
        <dbReference type="Rhea" id="RHEA:57932"/>
        <dbReference type="ChEBI" id="CHEBI:15378"/>
        <dbReference type="ChEBI" id="CHEBI:28938"/>
        <dbReference type="ChEBI" id="CHEBI:43474"/>
        <dbReference type="ChEBI" id="CHEBI:62233"/>
        <dbReference type="ChEBI" id="CHEBI:143132"/>
    </reaction>
</comment>
<evidence type="ECO:0000259" key="2">
    <source>
        <dbReference type="Pfam" id="PF08245"/>
    </source>
</evidence>
<dbReference type="Pfam" id="PF08353">
    <property type="entry name" value="MurT_C"/>
    <property type="match status" value="1"/>
</dbReference>
<comment type="catalytic activity">
    <reaction evidence="1">
        <text>beta-D-GlcNAc-(1-&gt;4)-Mur2Ac(oyl-L-Ala-gamma-D-Glu-L-Lys-D-Ala-D-Ala)-di-trans,octa-cis-undecaprenyl diphosphate + ATP = beta-D-GlcNAc-(1-&gt;4)-Mur2Ac(oyl-L-Ala-gamma-D-O-P-Glu-L-Lys-D-Ala-D-Ala)-di-trans,octa-cis-undecaprenyl diphosphate + ADP</text>
        <dbReference type="Rhea" id="RHEA:59488"/>
        <dbReference type="ChEBI" id="CHEBI:30616"/>
        <dbReference type="ChEBI" id="CHEBI:60033"/>
        <dbReference type="ChEBI" id="CHEBI:143132"/>
        <dbReference type="ChEBI" id="CHEBI:456216"/>
    </reaction>
</comment>